<keyword evidence="2" id="KW-0067">ATP-binding</keyword>
<evidence type="ECO:0000313" key="3">
    <source>
        <dbReference type="EMBL" id="MDK6029098.1"/>
    </source>
</evidence>
<gene>
    <name evidence="3" type="ORF">QPL79_06950</name>
</gene>
<evidence type="ECO:0000256" key="1">
    <source>
        <dbReference type="ARBA" id="ARBA00022741"/>
    </source>
</evidence>
<reference evidence="3 4" key="1">
    <citation type="submission" date="2023-05" db="EMBL/GenBank/DDBJ databases">
        <title>A new hyperthermophilic archaea 'Ignisphaera cupida' sp. nov. and description of the family 'Ignisphaeraceae' fam. nov.</title>
        <authorList>
            <person name="Podosokorskaya O.A."/>
            <person name="Elcheninov A.G."/>
            <person name="Klukina A."/>
            <person name="Merkel A.Y."/>
        </authorList>
    </citation>
    <scope>NUCLEOTIDE SEQUENCE [LARGE SCALE GENOMIC DNA]</scope>
    <source>
        <strain evidence="3 4">4213-co</strain>
    </source>
</reference>
<dbReference type="InterPro" id="IPR033756">
    <property type="entry name" value="YlxH/NBP35"/>
</dbReference>
<keyword evidence="1" id="KW-0547">Nucleotide-binding</keyword>
<dbReference type="Gene3D" id="3.40.50.300">
    <property type="entry name" value="P-loop containing nucleotide triphosphate hydrolases"/>
    <property type="match status" value="1"/>
</dbReference>
<accession>A0ABD4Z844</accession>
<organism evidence="3 4">
    <name type="scientific">Ignisphaera cupida</name>
    <dbReference type="NCBI Taxonomy" id="3050454"/>
    <lineage>
        <taxon>Archaea</taxon>
        <taxon>Thermoproteota</taxon>
        <taxon>Thermoprotei</taxon>
        <taxon>Desulfurococcales</taxon>
        <taxon>Desulfurococcaceae</taxon>
        <taxon>Ignisphaera</taxon>
    </lineage>
</organism>
<comment type="caution">
    <text evidence="3">The sequence shown here is derived from an EMBL/GenBank/DDBJ whole genome shotgun (WGS) entry which is preliminary data.</text>
</comment>
<name>A0ABD4Z844_9CREN</name>
<keyword evidence="4" id="KW-1185">Reference proteome</keyword>
<dbReference type="Proteomes" id="UP001529235">
    <property type="component" value="Unassembled WGS sequence"/>
</dbReference>
<sequence length="260" mass="29338">MSIIDPRIASIKKRMEDFKVFVALMSPKGGVGKTFLAAVTAFLLSNKYDVNVSILDMDLANPTLHIVFGLDLKNVRIEEDKGIKPLKVNEKIELMTLAYFTQDYSTPLRGRDVENVIKEILSVTRWSGNVLIIDMPPGFSDSHLEFFRLFNLSKTLITIISTPHIMSLRSVEKYAKTLLLEKLPLIGILGNMCRNEHDFEKICKTSTELELECLGCIPYIDNVENFFGSQLEKIGGIAEPILRKMLQKIVSRLSKNGKEA</sequence>
<proteinExistence type="predicted"/>
<dbReference type="EMBL" id="JASNVW010000004">
    <property type="protein sequence ID" value="MDK6029098.1"/>
    <property type="molecule type" value="Genomic_DNA"/>
</dbReference>
<dbReference type="Pfam" id="PF10609">
    <property type="entry name" value="ParA"/>
    <property type="match status" value="1"/>
</dbReference>
<evidence type="ECO:0000256" key="2">
    <source>
        <dbReference type="ARBA" id="ARBA00022840"/>
    </source>
</evidence>
<dbReference type="PANTHER" id="PTHR42961:SF2">
    <property type="entry name" value="IRON-SULFUR PROTEIN NUBPL"/>
    <property type="match status" value="1"/>
</dbReference>
<dbReference type="InterPro" id="IPR044304">
    <property type="entry name" value="NUBPL-like"/>
</dbReference>
<dbReference type="GO" id="GO:0005524">
    <property type="term" value="F:ATP binding"/>
    <property type="evidence" value="ECO:0007669"/>
    <property type="project" value="UniProtKB-KW"/>
</dbReference>
<dbReference type="RefSeq" id="WP_285274085.1">
    <property type="nucleotide sequence ID" value="NZ_JASNVW010000004.1"/>
</dbReference>
<dbReference type="AlphaFoldDB" id="A0ABD4Z844"/>
<dbReference type="SUPFAM" id="SSF52540">
    <property type="entry name" value="P-loop containing nucleoside triphosphate hydrolases"/>
    <property type="match status" value="1"/>
</dbReference>
<evidence type="ECO:0000313" key="4">
    <source>
        <dbReference type="Proteomes" id="UP001529235"/>
    </source>
</evidence>
<protein>
    <submittedName>
        <fullName evidence="3">P-loop NTPase</fullName>
    </submittedName>
</protein>
<dbReference type="InterPro" id="IPR027417">
    <property type="entry name" value="P-loop_NTPase"/>
</dbReference>
<dbReference type="PANTHER" id="PTHR42961">
    <property type="entry name" value="IRON-SULFUR PROTEIN NUBPL"/>
    <property type="match status" value="1"/>
</dbReference>